<dbReference type="InterPro" id="IPR016181">
    <property type="entry name" value="Acyl_CoA_acyltransferase"/>
</dbReference>
<sequence>MSKHIGSINKDQHVYIAEKDDMKGIVRLLKGVSSWLQESRLKQWEFLNEGGEDPEIKQAIEDENTFVVKEGDDLIATFTLYEIQNPWDKNIWGQSSDDAFYLHRLSVDYSRLGTGLGRDVIAWMETYTKTQGMKRIRLDCVENNEKLNSIYQNLGYDYKGTNHEHCRYEKML</sequence>
<dbReference type="EMBL" id="BSKO01000001">
    <property type="protein sequence ID" value="GLO64631.1"/>
    <property type="molecule type" value="Genomic_DNA"/>
</dbReference>
<gene>
    <name evidence="2" type="primary">yesJ</name>
    <name evidence="2" type="ORF">MACH08_04150</name>
</gene>
<dbReference type="Gene3D" id="3.40.630.30">
    <property type="match status" value="1"/>
</dbReference>
<dbReference type="InterPro" id="IPR000182">
    <property type="entry name" value="GNAT_dom"/>
</dbReference>
<comment type="caution">
    <text evidence="2">The sequence shown here is derived from an EMBL/GenBank/DDBJ whole genome shotgun (WGS) entry which is preliminary data.</text>
</comment>
<evidence type="ECO:0000313" key="3">
    <source>
        <dbReference type="Proteomes" id="UP001275436"/>
    </source>
</evidence>
<evidence type="ECO:0000313" key="2">
    <source>
        <dbReference type="EMBL" id="GLO64631.1"/>
    </source>
</evidence>
<dbReference type="Proteomes" id="UP001275436">
    <property type="component" value="Unassembled WGS sequence"/>
</dbReference>
<protein>
    <submittedName>
        <fullName evidence="2">N-acetyltransferase YesJ</fullName>
    </submittedName>
</protein>
<feature type="domain" description="N-acetyltransferase" evidence="1">
    <location>
        <begin position="12"/>
        <end position="172"/>
    </location>
</feature>
<reference evidence="2 3" key="1">
    <citation type="submission" date="2023-02" db="EMBL/GenBank/DDBJ databases">
        <title>Oceanobacillus kimchii IFOP_LL358 isolated form Alexandrium catenella lab strain.</title>
        <authorList>
            <person name="Gajardo G."/>
            <person name="Ueki S."/>
            <person name="Maruyama F."/>
        </authorList>
    </citation>
    <scope>NUCLEOTIDE SEQUENCE [LARGE SCALE GENOMIC DNA]</scope>
    <source>
        <strain evidence="2 3">IFOP_LL358</strain>
    </source>
</reference>
<name>A0ABQ5TG02_9BACI</name>
<dbReference type="PROSITE" id="PS51186">
    <property type="entry name" value="GNAT"/>
    <property type="match status" value="1"/>
</dbReference>
<dbReference type="CDD" id="cd04301">
    <property type="entry name" value="NAT_SF"/>
    <property type="match status" value="1"/>
</dbReference>
<dbReference type="SUPFAM" id="SSF55729">
    <property type="entry name" value="Acyl-CoA N-acyltransferases (Nat)"/>
    <property type="match status" value="1"/>
</dbReference>
<keyword evidence="3" id="KW-1185">Reference proteome</keyword>
<proteinExistence type="predicted"/>
<organism evidence="2 3">
    <name type="scientific">Oceanobacillus kimchii</name>
    <dbReference type="NCBI Taxonomy" id="746691"/>
    <lineage>
        <taxon>Bacteria</taxon>
        <taxon>Bacillati</taxon>
        <taxon>Bacillota</taxon>
        <taxon>Bacilli</taxon>
        <taxon>Bacillales</taxon>
        <taxon>Bacillaceae</taxon>
        <taxon>Oceanobacillus</taxon>
    </lineage>
</organism>
<evidence type="ECO:0000259" key="1">
    <source>
        <dbReference type="PROSITE" id="PS51186"/>
    </source>
</evidence>
<dbReference type="RefSeq" id="WP_017795428.1">
    <property type="nucleotide sequence ID" value="NZ_BSKO01000001.1"/>
</dbReference>
<dbReference type="Pfam" id="PF00583">
    <property type="entry name" value="Acetyltransf_1"/>
    <property type="match status" value="1"/>
</dbReference>
<accession>A0ABQ5TG02</accession>